<dbReference type="EMBL" id="JAUKPO010000161">
    <property type="protein sequence ID" value="MDO1451990.1"/>
    <property type="molecule type" value="Genomic_DNA"/>
</dbReference>
<comment type="caution">
    <text evidence="1">The sequence shown here is derived from an EMBL/GenBank/DDBJ whole genome shotgun (WGS) entry which is preliminary data.</text>
</comment>
<evidence type="ECO:0008006" key="3">
    <source>
        <dbReference type="Google" id="ProtNLM"/>
    </source>
</evidence>
<proteinExistence type="predicted"/>
<protein>
    <recommendedName>
        <fullName evidence="3">Choice-of-anchor D domain-containing protein</fullName>
    </recommendedName>
</protein>
<feature type="non-terminal residue" evidence="1">
    <location>
        <position position="404"/>
    </location>
</feature>
<gene>
    <name evidence="1" type="ORF">Q0590_37320</name>
</gene>
<dbReference type="Proteomes" id="UP001168528">
    <property type="component" value="Unassembled WGS sequence"/>
</dbReference>
<dbReference type="Gene3D" id="2.60.40.10">
    <property type="entry name" value="Immunoglobulins"/>
    <property type="match status" value="1"/>
</dbReference>
<keyword evidence="2" id="KW-1185">Reference proteome</keyword>
<dbReference type="RefSeq" id="WP_302042782.1">
    <property type="nucleotide sequence ID" value="NZ_JAUKPO010000161.1"/>
</dbReference>
<evidence type="ECO:0000313" key="2">
    <source>
        <dbReference type="Proteomes" id="UP001168528"/>
    </source>
</evidence>
<evidence type="ECO:0000313" key="1">
    <source>
        <dbReference type="EMBL" id="MDO1451990.1"/>
    </source>
</evidence>
<name>A0ABT8RL34_9BACT</name>
<accession>A0ABT8RL34</accession>
<feature type="non-terminal residue" evidence="1">
    <location>
        <position position="1"/>
    </location>
</feature>
<organism evidence="1 2">
    <name type="scientific">Rhodocytophaga aerolata</name>
    <dbReference type="NCBI Taxonomy" id="455078"/>
    <lineage>
        <taxon>Bacteria</taxon>
        <taxon>Pseudomonadati</taxon>
        <taxon>Bacteroidota</taxon>
        <taxon>Cytophagia</taxon>
        <taxon>Cytophagales</taxon>
        <taxon>Rhodocytophagaceae</taxon>
        <taxon>Rhodocytophaga</taxon>
    </lineage>
</organism>
<dbReference type="InterPro" id="IPR013783">
    <property type="entry name" value="Ig-like_fold"/>
</dbReference>
<sequence length="404" mass="41967">TINGVAYNGVNTKINSLLIEPASSNTNILSFTPSSLNFTVPVNGTVTAQKATLSANSGTPAVSLSKSANSNWLVLPANATGELSFGINAAGLAAGTYTATVTASATGYSSAALQVNLTVSSSTQVAVISVSNNELIFDGLKSTTITKRLTITNTGGQTLNLGNLTISGVNASNFRLDNIVVEGEPTGNAIAPNETKTIQLSFIPGSAVSTFNAILNVPSDASNNPALSISLYGLSLNGYEGSNEPPLQTVVDVLGYKINVGWTTLADGVEATLKGEEVAVQLFKKAAAGVVTITPVARYSPNQELPFGFYTKQNDAPVRTGVGTLSGVSGQHQALFPQIVAGSDRFDPQTNTFGIFVQGLQDRLSYTEDPLNAGGPALHAVRTYPLKDRQGVLVPNSYLVCFED</sequence>
<reference evidence="1" key="1">
    <citation type="submission" date="2023-07" db="EMBL/GenBank/DDBJ databases">
        <title>The genome sequence of Rhodocytophaga aerolata KACC 12507.</title>
        <authorList>
            <person name="Zhang X."/>
        </authorList>
    </citation>
    <scope>NUCLEOTIDE SEQUENCE</scope>
    <source>
        <strain evidence="1">KACC 12507</strain>
    </source>
</reference>